<evidence type="ECO:0000256" key="2">
    <source>
        <dbReference type="SAM" id="MobiDB-lite"/>
    </source>
</evidence>
<dbReference type="PANTHER" id="PTHR43039">
    <property type="entry name" value="ESTERASE-RELATED"/>
    <property type="match status" value="1"/>
</dbReference>
<dbReference type="RefSeq" id="WP_148577407.1">
    <property type="nucleotide sequence ID" value="NZ_SDKK01000002.1"/>
</dbReference>
<dbReference type="EMBL" id="SDKK01000002">
    <property type="protein sequence ID" value="TYC61413.1"/>
    <property type="molecule type" value="Genomic_DNA"/>
</dbReference>
<name>A0A6C2D6L9_9RHOO</name>
<dbReference type="OrthoDB" id="8680283at2"/>
<evidence type="ECO:0000313" key="5">
    <source>
        <dbReference type="Proteomes" id="UP000389128"/>
    </source>
</evidence>
<keyword evidence="5" id="KW-1185">Reference proteome</keyword>
<gene>
    <name evidence="4" type="ORF">ETQ85_01720</name>
</gene>
<proteinExistence type="inferred from homology"/>
<comment type="caution">
    <text evidence="4">The sequence shown here is derived from an EMBL/GenBank/DDBJ whole genome shotgun (WGS) entry which is preliminary data.</text>
</comment>
<dbReference type="PRINTS" id="PR00111">
    <property type="entry name" value="ABHYDROLASE"/>
</dbReference>
<evidence type="ECO:0000256" key="1">
    <source>
        <dbReference type="ARBA" id="ARBA00008645"/>
    </source>
</evidence>
<dbReference type="Pfam" id="PF00561">
    <property type="entry name" value="Abhydrolase_1"/>
    <property type="match status" value="1"/>
</dbReference>
<dbReference type="SUPFAM" id="SSF53474">
    <property type="entry name" value="alpha/beta-Hydrolases"/>
    <property type="match status" value="1"/>
</dbReference>
<evidence type="ECO:0000313" key="4">
    <source>
        <dbReference type="EMBL" id="TYC61413.1"/>
    </source>
</evidence>
<reference evidence="4 5" key="1">
    <citation type="submission" date="2019-01" db="EMBL/GenBank/DDBJ databases">
        <title>Zoogloea oleivorans genome sequencing and assembly.</title>
        <authorList>
            <person name="Tancsics A."/>
            <person name="Farkas M."/>
            <person name="Kriszt B."/>
            <person name="Maroti G."/>
            <person name="Horvath B."/>
        </authorList>
    </citation>
    <scope>NUCLEOTIDE SEQUENCE [LARGE SCALE GENOMIC DNA]</scope>
    <source>
        <strain evidence="4 5">Buc</strain>
    </source>
</reference>
<organism evidence="4 5">
    <name type="scientific">Zoogloea oleivorans</name>
    <dbReference type="NCBI Taxonomy" id="1552750"/>
    <lineage>
        <taxon>Bacteria</taxon>
        <taxon>Pseudomonadati</taxon>
        <taxon>Pseudomonadota</taxon>
        <taxon>Betaproteobacteria</taxon>
        <taxon>Rhodocyclales</taxon>
        <taxon>Zoogloeaceae</taxon>
        <taxon>Zoogloea</taxon>
    </lineage>
</organism>
<comment type="similarity">
    <text evidence="1">Belongs to the AB hydrolase superfamily.</text>
</comment>
<dbReference type="InterPro" id="IPR000073">
    <property type="entry name" value="AB_hydrolase_1"/>
</dbReference>
<dbReference type="Gene3D" id="3.40.50.1820">
    <property type="entry name" value="alpha/beta hydrolase"/>
    <property type="match status" value="1"/>
</dbReference>
<dbReference type="GO" id="GO:0016787">
    <property type="term" value="F:hydrolase activity"/>
    <property type="evidence" value="ECO:0007669"/>
    <property type="project" value="UniProtKB-KW"/>
</dbReference>
<protein>
    <submittedName>
        <fullName evidence="4">Alpha/beta hydrolase</fullName>
    </submittedName>
</protein>
<feature type="region of interest" description="Disordered" evidence="2">
    <location>
        <begin position="268"/>
        <end position="287"/>
    </location>
</feature>
<dbReference type="AlphaFoldDB" id="A0A6C2D6L9"/>
<dbReference type="Proteomes" id="UP000389128">
    <property type="component" value="Unassembled WGS sequence"/>
</dbReference>
<dbReference type="InterPro" id="IPR029058">
    <property type="entry name" value="AB_hydrolase_fold"/>
</dbReference>
<keyword evidence="4" id="KW-0378">Hydrolase</keyword>
<evidence type="ECO:0000259" key="3">
    <source>
        <dbReference type="Pfam" id="PF00561"/>
    </source>
</evidence>
<accession>A0A6C2D6L9</accession>
<feature type="domain" description="AB hydrolase-1" evidence="3">
    <location>
        <begin position="23"/>
        <end position="254"/>
    </location>
</feature>
<sequence length="287" mass="31102">MNKLDPLERNNVTLAGNPQARRAMVFVHGFGTDQRAWSTVAESFGEDFSLVLLDNVGAGQSEPAAFQQSRYLNLGGYVSDLFEVCDALLLQDAILVGHSVGAMICLLAAARRPGRFSRLVMIGASPRYLDDEGYRGGFAEADLKALYQEVSLRYSEWADAFAPAAMGNADKPQLARHFAETMKSIPADRALTVLCSIFQSDHRADVSTLDIPTLVIQSQDDPAVPLEVAEYLHQHIKGSRLALINATGHLPHVSAPYEVVAAMSEFIDGQAPSPKPMSTGLSGRRSN</sequence>